<feature type="transmembrane region" description="Helical" evidence="1">
    <location>
        <begin position="6"/>
        <end position="22"/>
    </location>
</feature>
<name>A0A3B0X777_9ZZZZ</name>
<evidence type="ECO:0000313" key="2">
    <source>
        <dbReference type="EMBL" id="VAW63591.1"/>
    </source>
</evidence>
<dbReference type="InterPro" id="IPR021732">
    <property type="entry name" value="DUF3301"/>
</dbReference>
<dbReference type="EMBL" id="UOFH01000253">
    <property type="protein sequence ID" value="VAW63591.1"/>
    <property type="molecule type" value="Genomic_DNA"/>
</dbReference>
<evidence type="ECO:0008006" key="3">
    <source>
        <dbReference type="Google" id="ProtNLM"/>
    </source>
</evidence>
<proteinExistence type="predicted"/>
<dbReference type="AlphaFoldDB" id="A0A3B0X777"/>
<protein>
    <recommendedName>
        <fullName evidence="3">DUF3301 domain-containing protein</fullName>
    </recommendedName>
</protein>
<evidence type="ECO:0000256" key="1">
    <source>
        <dbReference type="SAM" id="Phobius"/>
    </source>
</evidence>
<accession>A0A3B0X777</accession>
<keyword evidence="1" id="KW-1133">Transmembrane helix</keyword>
<keyword evidence="1" id="KW-0472">Membrane</keyword>
<organism evidence="2">
    <name type="scientific">hydrothermal vent metagenome</name>
    <dbReference type="NCBI Taxonomy" id="652676"/>
    <lineage>
        <taxon>unclassified sequences</taxon>
        <taxon>metagenomes</taxon>
        <taxon>ecological metagenomes</taxon>
    </lineage>
</organism>
<gene>
    <name evidence="2" type="ORF">MNBD_GAMMA08-106</name>
</gene>
<reference evidence="2" key="1">
    <citation type="submission" date="2018-06" db="EMBL/GenBank/DDBJ databases">
        <authorList>
            <person name="Zhirakovskaya E."/>
        </authorList>
    </citation>
    <scope>NUCLEOTIDE SEQUENCE</scope>
</reference>
<keyword evidence="1" id="KW-0812">Transmembrane</keyword>
<dbReference type="Pfam" id="PF11743">
    <property type="entry name" value="DUF3301"/>
    <property type="match status" value="1"/>
</dbReference>
<sequence length="107" mass="12747">MYFTQLFIIMGLVLLIWFWLDSMKINETARRVGAKICKKNNVQFLDETVHLSSMRFGKNSYGQLKLLRKYKFEFTNSEFHRYNGELILAGHQLQTSQMDAYRLNEVE</sequence>